<dbReference type="SUPFAM" id="SSF54060">
    <property type="entry name" value="His-Me finger endonucleases"/>
    <property type="match status" value="1"/>
</dbReference>
<gene>
    <name evidence="2" type="ORF">EscoHU1_078</name>
</gene>
<dbReference type="Gene3D" id="3.90.75.20">
    <property type="match status" value="1"/>
</dbReference>
<accession>A0AAD1KXZ3</accession>
<dbReference type="Gene3D" id="1.20.5.2050">
    <property type="match status" value="1"/>
</dbReference>
<dbReference type="EMBL" id="LC659915">
    <property type="protein sequence ID" value="BDC47535.1"/>
    <property type="molecule type" value="Genomic_DNA"/>
</dbReference>
<name>A0AAD1KXZ3_9CAUD</name>
<evidence type="ECO:0000313" key="3">
    <source>
        <dbReference type="Proteomes" id="UP000831270"/>
    </source>
</evidence>
<protein>
    <submittedName>
        <fullName evidence="2">HNH endonuclease</fullName>
    </submittedName>
</protein>
<dbReference type="Pfam" id="PF13392">
    <property type="entry name" value="HNH_3"/>
    <property type="match status" value="1"/>
</dbReference>
<keyword evidence="2" id="KW-0255">Endonuclease</keyword>
<dbReference type="GO" id="GO:0004519">
    <property type="term" value="F:endonuclease activity"/>
    <property type="evidence" value="ECO:0007669"/>
    <property type="project" value="UniProtKB-KW"/>
</dbReference>
<reference evidence="3" key="1">
    <citation type="journal article" date="2022" name="Int. J. Food Microbiol.">
        <title>Broad host range bacteriophage, EscoHU1, infecting Escherichia coli O157:H7 and Salmonella enterica: Characterization, comparative genomics, and applications in food safety.</title>
        <authorList>
            <person name="Yamaki S."/>
            <person name="Yamazaki K."/>
            <person name="Kawai Y."/>
        </authorList>
    </citation>
    <scope>NUCLEOTIDE SEQUENCE [LARGE SCALE GENOMIC DNA]</scope>
</reference>
<evidence type="ECO:0000259" key="1">
    <source>
        <dbReference type="Pfam" id="PF13392"/>
    </source>
</evidence>
<feature type="domain" description="HNH nuclease" evidence="1">
    <location>
        <begin position="53"/>
        <end position="96"/>
    </location>
</feature>
<dbReference type="RefSeq" id="YP_013604812.1">
    <property type="nucleotide sequence ID" value="NC_133119.1"/>
</dbReference>
<dbReference type="InterPro" id="IPR044925">
    <property type="entry name" value="His-Me_finger_sf"/>
</dbReference>
<keyword evidence="2" id="KW-0540">Nuclease</keyword>
<proteinExistence type="predicted"/>
<keyword evidence="3" id="KW-1185">Reference proteome</keyword>
<dbReference type="GeneID" id="99971684"/>
<evidence type="ECO:0000313" key="2">
    <source>
        <dbReference type="EMBL" id="BDC47535.1"/>
    </source>
</evidence>
<organism evidence="2 3">
    <name type="scientific">Escherichia phage EscoHU1</name>
    <dbReference type="NCBI Taxonomy" id="2881221"/>
    <lineage>
        <taxon>Viruses</taxon>
        <taxon>Duplodnaviria</taxon>
        <taxon>Heunggongvirae</taxon>
        <taxon>Uroviricota</taxon>
        <taxon>Caudoviricetes</taxon>
        <taxon>Demerecviridae</taxon>
        <taxon>Markadamsvirinae</taxon>
        <taxon>Epseptimavirus</taxon>
        <taxon>Epseptimavirus EscoHU1</taxon>
    </lineage>
</organism>
<keyword evidence="2" id="KW-0378">Hydrolase</keyword>
<dbReference type="Proteomes" id="UP000831270">
    <property type="component" value="Segment"/>
</dbReference>
<dbReference type="InterPro" id="IPR003615">
    <property type="entry name" value="HNH_nuc"/>
</dbReference>
<sequence>MLTQEKLKELFDYDQETGLFTYKVSRGNKKAGSIAGSLTSDGYIRIQISGKMYLAHVLAFLYVKGYLPSMVDHKDRIRNNNAWDNLRESTDSQNQRNKKLKSKSGYANVCWEKNRQKWRVLIRDKEGIKRSGGSFGYEDLGSAIAKANEMRKEFAGEFAILEEFDGVIPSLDYLNL</sequence>